<name>A0AAD5CQ33_AMBAR</name>
<organism evidence="1 2">
    <name type="scientific">Ambrosia artemisiifolia</name>
    <name type="common">Common ragweed</name>
    <dbReference type="NCBI Taxonomy" id="4212"/>
    <lineage>
        <taxon>Eukaryota</taxon>
        <taxon>Viridiplantae</taxon>
        <taxon>Streptophyta</taxon>
        <taxon>Embryophyta</taxon>
        <taxon>Tracheophyta</taxon>
        <taxon>Spermatophyta</taxon>
        <taxon>Magnoliopsida</taxon>
        <taxon>eudicotyledons</taxon>
        <taxon>Gunneridae</taxon>
        <taxon>Pentapetalae</taxon>
        <taxon>asterids</taxon>
        <taxon>campanulids</taxon>
        <taxon>Asterales</taxon>
        <taxon>Asteraceae</taxon>
        <taxon>Asteroideae</taxon>
        <taxon>Heliantheae alliance</taxon>
        <taxon>Heliantheae</taxon>
        <taxon>Ambrosia</taxon>
    </lineage>
</organism>
<dbReference type="Proteomes" id="UP001206925">
    <property type="component" value="Unassembled WGS sequence"/>
</dbReference>
<dbReference type="AlphaFoldDB" id="A0AAD5CQ33"/>
<sequence length="163" mass="18004">MPTAFSLNSFYTNQTILPTTNIAHQPQSKTQLSTSFTRAYEYLIECLGRVLTVAATATRDAMKCQWLPGFPFVTHPHQVRFSINSALMFGFSCAVGLNKRIPVFAQPLIASVMGYVDYVLGHVSSEAQEPGCPLVTKAMSSVNHLKHPLHSTEVLLQTTYLVL</sequence>
<reference evidence="1" key="1">
    <citation type="submission" date="2022-06" db="EMBL/GenBank/DDBJ databases">
        <title>Uncovering the hologenomic basis of an extraordinary plant invasion.</title>
        <authorList>
            <person name="Bieker V.C."/>
            <person name="Martin M.D."/>
            <person name="Gilbert T."/>
            <person name="Hodgins K."/>
            <person name="Battlay P."/>
            <person name="Petersen B."/>
            <person name="Wilson J."/>
        </authorList>
    </citation>
    <scope>NUCLEOTIDE SEQUENCE</scope>
    <source>
        <strain evidence="1">AA19_3_7</strain>
        <tissue evidence="1">Leaf</tissue>
    </source>
</reference>
<evidence type="ECO:0000313" key="2">
    <source>
        <dbReference type="Proteomes" id="UP001206925"/>
    </source>
</evidence>
<keyword evidence="2" id="KW-1185">Reference proteome</keyword>
<dbReference type="EMBL" id="JAMZMK010007447">
    <property type="protein sequence ID" value="KAI7744770.1"/>
    <property type="molecule type" value="Genomic_DNA"/>
</dbReference>
<gene>
    <name evidence="1" type="ORF">M8C21_016905</name>
</gene>
<evidence type="ECO:0000313" key="1">
    <source>
        <dbReference type="EMBL" id="KAI7744770.1"/>
    </source>
</evidence>
<protein>
    <submittedName>
        <fullName evidence="1">Uncharacterized protein</fullName>
    </submittedName>
</protein>
<comment type="caution">
    <text evidence="1">The sequence shown here is derived from an EMBL/GenBank/DDBJ whole genome shotgun (WGS) entry which is preliminary data.</text>
</comment>
<accession>A0AAD5CQ33</accession>
<proteinExistence type="predicted"/>